<dbReference type="InterPro" id="IPR036638">
    <property type="entry name" value="HLH_DNA-bd_sf"/>
</dbReference>
<gene>
    <name evidence="7" type="ORF">CSSPTR1EN2_LOCUS14138</name>
</gene>
<evidence type="ECO:0000259" key="6">
    <source>
        <dbReference type="PROSITE" id="PS50888"/>
    </source>
</evidence>
<dbReference type="Pfam" id="PF22754">
    <property type="entry name" value="bHLH-TF_ACT-like_plant"/>
    <property type="match status" value="1"/>
</dbReference>
<dbReference type="SUPFAM" id="SSF47459">
    <property type="entry name" value="HLH, helix-loop-helix DNA-binding domain"/>
    <property type="match status" value="1"/>
</dbReference>
<feature type="region of interest" description="Disordered" evidence="5">
    <location>
        <begin position="307"/>
        <end position="329"/>
    </location>
</feature>
<proteinExistence type="predicted"/>
<evidence type="ECO:0000256" key="2">
    <source>
        <dbReference type="ARBA" id="ARBA00023015"/>
    </source>
</evidence>
<accession>A0ABP0UCE0</accession>
<dbReference type="PANTHER" id="PTHR31945">
    <property type="entry name" value="TRANSCRIPTION FACTOR SCREAM2-RELATED"/>
    <property type="match status" value="1"/>
</dbReference>
<evidence type="ECO:0000256" key="5">
    <source>
        <dbReference type="SAM" id="MobiDB-lite"/>
    </source>
</evidence>
<organism evidence="7 8">
    <name type="scientific">Sphagnum troendelagicum</name>
    <dbReference type="NCBI Taxonomy" id="128251"/>
    <lineage>
        <taxon>Eukaryota</taxon>
        <taxon>Viridiplantae</taxon>
        <taxon>Streptophyta</taxon>
        <taxon>Embryophyta</taxon>
        <taxon>Bryophyta</taxon>
        <taxon>Sphagnophytina</taxon>
        <taxon>Sphagnopsida</taxon>
        <taxon>Sphagnales</taxon>
        <taxon>Sphagnaceae</taxon>
        <taxon>Sphagnum</taxon>
    </lineage>
</organism>
<keyword evidence="2" id="KW-0805">Transcription regulation</keyword>
<protein>
    <recommendedName>
        <fullName evidence="6">BHLH domain-containing protein</fullName>
    </recommendedName>
</protein>
<dbReference type="InterPro" id="IPR011598">
    <property type="entry name" value="bHLH_dom"/>
</dbReference>
<evidence type="ECO:0000256" key="4">
    <source>
        <dbReference type="ARBA" id="ARBA00023242"/>
    </source>
</evidence>
<dbReference type="InterPro" id="IPR054502">
    <property type="entry name" value="bHLH-TF_ACT-like_plant"/>
</dbReference>
<evidence type="ECO:0000313" key="7">
    <source>
        <dbReference type="EMBL" id="CAK9218745.1"/>
    </source>
</evidence>
<reference evidence="7" key="1">
    <citation type="submission" date="2024-02" db="EMBL/GenBank/DDBJ databases">
        <authorList>
            <consortium name="ELIXIR-Norway"/>
            <consortium name="Elixir Norway"/>
        </authorList>
    </citation>
    <scope>NUCLEOTIDE SEQUENCE</scope>
</reference>
<sequence length="425" mass="45598">MGAGKREVCGASAAAAQWVEDVSTSGQLQQRLNGHTVPRAAAHHEPLHHLVTGATGATSAAAAATDTQESENYGHLNVLSHHESKPWVAPTSKLQEVDPFCMLQELKPVMLSESTGTVVSTSPVVSRTAAAAAAATELKSAAMAAWPSARKVQSRTAYNSLLALGTSTNTQGFANDDFHGLNHHVVEAASSWPQGGQTAGAGGGADSSEDCSGGDAGSGLMNNMNLGEKKYQKQSLCSYQALTPSSTVSKNLVSERKRRKKLNEGLYSLRALVPKISKMDKASIIGDAVNYVQELQKEVEEMELAESLNVESDTNQKSSNITTEKNSPSQVHSVKKKILHVEVARLEDETYYLRILCQKGHGVLVQLMQALESLGIDVVNAHHTSVQDNILNTFVAQIKNWEMMETEDVRQKLLSVVAQYGLVQA</sequence>
<evidence type="ECO:0000256" key="3">
    <source>
        <dbReference type="ARBA" id="ARBA00023163"/>
    </source>
</evidence>
<name>A0ABP0UCE0_9BRYO</name>
<dbReference type="EMBL" id="OZ019895">
    <property type="protein sequence ID" value="CAK9218745.1"/>
    <property type="molecule type" value="Genomic_DNA"/>
</dbReference>
<feature type="compositionally biased region" description="Polar residues" evidence="5">
    <location>
        <begin position="309"/>
        <end position="329"/>
    </location>
</feature>
<dbReference type="Pfam" id="PF00010">
    <property type="entry name" value="HLH"/>
    <property type="match status" value="1"/>
</dbReference>
<keyword evidence="8" id="KW-1185">Reference proteome</keyword>
<feature type="region of interest" description="Disordered" evidence="5">
    <location>
        <begin position="191"/>
        <end position="219"/>
    </location>
</feature>
<dbReference type="PANTHER" id="PTHR31945:SF144">
    <property type="entry name" value="BHLH DOMAIN-CONTAINING PROTEIN"/>
    <property type="match status" value="1"/>
</dbReference>
<dbReference type="SMART" id="SM00353">
    <property type="entry name" value="HLH"/>
    <property type="match status" value="1"/>
</dbReference>
<dbReference type="PROSITE" id="PS50888">
    <property type="entry name" value="BHLH"/>
    <property type="match status" value="1"/>
</dbReference>
<evidence type="ECO:0000256" key="1">
    <source>
        <dbReference type="ARBA" id="ARBA00004123"/>
    </source>
</evidence>
<dbReference type="Gene3D" id="4.10.280.10">
    <property type="entry name" value="Helix-loop-helix DNA-binding domain"/>
    <property type="match status" value="1"/>
</dbReference>
<evidence type="ECO:0000313" key="8">
    <source>
        <dbReference type="Proteomes" id="UP001497512"/>
    </source>
</evidence>
<dbReference type="InterPro" id="IPR051358">
    <property type="entry name" value="TF_AMS/ICE1/BHLH6-like"/>
</dbReference>
<feature type="domain" description="BHLH" evidence="6">
    <location>
        <begin position="246"/>
        <end position="295"/>
    </location>
</feature>
<keyword evidence="3" id="KW-0804">Transcription</keyword>
<dbReference type="Proteomes" id="UP001497512">
    <property type="component" value="Chromosome 3"/>
</dbReference>
<comment type="subcellular location">
    <subcellularLocation>
        <location evidence="1">Nucleus</location>
    </subcellularLocation>
</comment>
<keyword evidence="4" id="KW-0539">Nucleus</keyword>